<dbReference type="PANTHER" id="PTHR43373:SF1">
    <property type="entry name" value="NA(+)_H(+) ANTIPORTER SUBUNIT A"/>
    <property type="match status" value="1"/>
</dbReference>
<dbReference type="InterPro" id="IPR001516">
    <property type="entry name" value="Proton_antipo_N"/>
</dbReference>
<evidence type="ECO:0000256" key="4">
    <source>
        <dbReference type="ARBA" id="ARBA00023136"/>
    </source>
</evidence>
<keyword evidence="2 5" id="KW-0812">Transmembrane</keyword>
<evidence type="ECO:0000259" key="6">
    <source>
        <dbReference type="Pfam" id="PF00662"/>
    </source>
</evidence>
<evidence type="ECO:0000256" key="1">
    <source>
        <dbReference type="ARBA" id="ARBA00004141"/>
    </source>
</evidence>
<feature type="transmembrane region" description="Helical" evidence="5">
    <location>
        <begin position="72"/>
        <end position="100"/>
    </location>
</feature>
<feature type="transmembrane region" description="Helical" evidence="5">
    <location>
        <begin position="6"/>
        <end position="25"/>
    </location>
</feature>
<dbReference type="PANTHER" id="PTHR43373">
    <property type="entry name" value="NA(+)/H(+) ANTIPORTER SUBUNIT"/>
    <property type="match status" value="1"/>
</dbReference>
<dbReference type="GO" id="GO:0016020">
    <property type="term" value="C:membrane"/>
    <property type="evidence" value="ECO:0007669"/>
    <property type="project" value="UniProtKB-SubCell"/>
</dbReference>
<reference evidence="7 8" key="1">
    <citation type="submission" date="2019-12" db="EMBL/GenBank/DDBJ databases">
        <title>Full genome sequence of a Bacillus safensis strain isolated from commercially available natto in Indonesia.</title>
        <authorList>
            <person name="Yoshida M."/>
            <person name="Uomi M."/>
            <person name="Waturangi D."/>
            <person name="Ekaputri J.J."/>
            <person name="Setiamarga D.H.E."/>
        </authorList>
    </citation>
    <scope>NUCLEOTIDE SEQUENCE [LARGE SCALE GENOMIC DNA]</scope>
    <source>
        <strain evidence="7 8">IDN1</strain>
    </source>
</reference>
<dbReference type="AlphaFoldDB" id="A0A5S9MH50"/>
<feature type="transmembrane region" description="Helical" evidence="5">
    <location>
        <begin position="32"/>
        <end position="52"/>
    </location>
</feature>
<gene>
    <name evidence="7" type="ORF">BsIDN1_55900</name>
</gene>
<comment type="subcellular location">
    <subcellularLocation>
        <location evidence="1">Membrane</location>
        <topology evidence="1">Multi-pass membrane protein</topology>
    </subcellularLocation>
</comment>
<evidence type="ECO:0000313" key="7">
    <source>
        <dbReference type="EMBL" id="BBP91972.1"/>
    </source>
</evidence>
<dbReference type="InterPro" id="IPR050616">
    <property type="entry name" value="CPA3_Na-H_Antiporter_A"/>
</dbReference>
<accession>A0A5S9MH50</accession>
<dbReference type="Proteomes" id="UP000464658">
    <property type="component" value="Chromosome"/>
</dbReference>
<organism evidence="7 8">
    <name type="scientific">Bacillus safensis</name>
    <dbReference type="NCBI Taxonomy" id="561879"/>
    <lineage>
        <taxon>Bacteria</taxon>
        <taxon>Bacillati</taxon>
        <taxon>Bacillota</taxon>
        <taxon>Bacilli</taxon>
        <taxon>Bacillales</taxon>
        <taxon>Bacillaceae</taxon>
        <taxon>Bacillus</taxon>
    </lineage>
</organism>
<feature type="domain" description="NADH-Ubiquinone oxidoreductase (complex I) chain 5 N-terminal" evidence="6">
    <location>
        <begin position="65"/>
        <end position="108"/>
    </location>
</feature>
<name>A0A5S9MH50_BACIA</name>
<evidence type="ECO:0000313" key="8">
    <source>
        <dbReference type="Proteomes" id="UP000464658"/>
    </source>
</evidence>
<protein>
    <recommendedName>
        <fullName evidence="6">NADH-Ubiquinone oxidoreductase (complex I) chain 5 N-terminal domain-containing protein</fullName>
    </recommendedName>
</protein>
<keyword evidence="3 5" id="KW-1133">Transmembrane helix</keyword>
<proteinExistence type="predicted"/>
<sequence>MQLIHFAILSPFLLAFVVPFLYKYVRRIHTGWFVLILPILLFTYFIQMLHITSNGRTLFSQAEWIPSLGMNFTVYVDGLSLLFTLLITGIGSLVVLYSIFYLSKEKKKNSLALSTRICSCL</sequence>
<evidence type="ECO:0000256" key="5">
    <source>
        <dbReference type="SAM" id="Phobius"/>
    </source>
</evidence>
<evidence type="ECO:0000256" key="2">
    <source>
        <dbReference type="ARBA" id="ARBA00022692"/>
    </source>
</evidence>
<dbReference type="EMBL" id="AP021906">
    <property type="protein sequence ID" value="BBP91972.1"/>
    <property type="molecule type" value="Genomic_DNA"/>
</dbReference>
<evidence type="ECO:0000256" key="3">
    <source>
        <dbReference type="ARBA" id="ARBA00022989"/>
    </source>
</evidence>
<keyword evidence="4 5" id="KW-0472">Membrane</keyword>
<dbReference type="Pfam" id="PF00662">
    <property type="entry name" value="Proton_antipo_N"/>
    <property type="match status" value="1"/>
</dbReference>